<sequence>MVNTREDEDGNTVDSKVARLIDDYGLGEAYGNRLESLWTAEGSKRESLRSLADRFNERLLEAAITDAGMSTVDGEVANIYRLLTDDEVSSGNRIEARRRLEQNGIDVDQLERDFVTYQAIRSYLKGYRGAEYENESQTERTDSVIDTIQRLKSRTRSVAEQSLDQLRGADRINLGEFRLFIDISVHCEDCNSQYGFIELVQRGGCDCQSE</sequence>
<dbReference type="AlphaFoldDB" id="A0A1H8U3L7"/>
<proteinExistence type="predicted"/>
<protein>
    <submittedName>
        <fullName evidence="1">Uncharacterized protein</fullName>
    </submittedName>
</protein>
<dbReference type="RefSeq" id="WP_092663284.1">
    <property type="nucleotide sequence ID" value="NZ_FOCX01000025.1"/>
</dbReference>
<organism evidence="1 2">
    <name type="scientific">Halorientalis persicus</name>
    <dbReference type="NCBI Taxonomy" id="1367881"/>
    <lineage>
        <taxon>Archaea</taxon>
        <taxon>Methanobacteriati</taxon>
        <taxon>Methanobacteriota</taxon>
        <taxon>Stenosarchaea group</taxon>
        <taxon>Halobacteria</taxon>
        <taxon>Halobacteriales</taxon>
        <taxon>Haloarculaceae</taxon>
        <taxon>Halorientalis</taxon>
    </lineage>
</organism>
<dbReference type="InterPro" id="IPR048925">
    <property type="entry name" value="RdfA"/>
</dbReference>
<name>A0A1H8U3L7_9EURY</name>
<evidence type="ECO:0000313" key="2">
    <source>
        <dbReference type="Proteomes" id="UP000198775"/>
    </source>
</evidence>
<dbReference type="EMBL" id="FOCX01000025">
    <property type="protein sequence ID" value="SEO97870.1"/>
    <property type="molecule type" value="Genomic_DNA"/>
</dbReference>
<reference evidence="2" key="1">
    <citation type="submission" date="2016-10" db="EMBL/GenBank/DDBJ databases">
        <authorList>
            <person name="Varghese N."/>
            <person name="Submissions S."/>
        </authorList>
    </citation>
    <scope>NUCLEOTIDE SEQUENCE [LARGE SCALE GENOMIC DNA]</scope>
    <source>
        <strain evidence="2">IBRC-M 10043</strain>
    </source>
</reference>
<dbReference type="Pfam" id="PF21811">
    <property type="entry name" value="RdfA"/>
    <property type="match status" value="1"/>
</dbReference>
<accession>A0A1H8U3L7</accession>
<evidence type="ECO:0000313" key="1">
    <source>
        <dbReference type="EMBL" id="SEO97870.1"/>
    </source>
</evidence>
<dbReference type="Proteomes" id="UP000198775">
    <property type="component" value="Unassembled WGS sequence"/>
</dbReference>
<gene>
    <name evidence="1" type="ORF">SAMN05216388_102546</name>
</gene>
<keyword evidence="2" id="KW-1185">Reference proteome</keyword>
<dbReference type="OrthoDB" id="304916at2157"/>